<protein>
    <submittedName>
        <fullName evidence="1">Uncharacterized protein</fullName>
    </submittedName>
</protein>
<comment type="caution">
    <text evidence="1">The sequence shown here is derived from an EMBL/GenBank/DDBJ whole genome shotgun (WGS) entry which is preliminary data.</text>
</comment>
<dbReference type="Proteomes" id="UP000314294">
    <property type="component" value="Unassembled WGS sequence"/>
</dbReference>
<sequence length="405" mass="44537">MFSRNQANLRDLLVCKASELIASKMGAGVLRVPVEPPGERRVRHSHVFGGLLRCEAKCEASNKVHEWDEEGRHGSTGHKDVDDSDECHEHLNERQTLSSPTELISHPYQPFNKCFASSRVLIAHDADRTLVNRSGKLVAHCILDYCLPRHTYSSALSVRSPNDLPIEPLYGSPEKDLLETPRPIPEEIRVPYSPALDIRPGVFLSILNSMLHGKCQATSSVFPGSPLQQQPFKVLCDLRDSPVSDSAAKRPGLTVSHGDGCTSLGSSLASPKSHVKTVHSIAWMSPLWLDHTTACSPRTLGMALMQAVLVSNPRHRRSMTHACSVRMATSWCTHAIAFIVEQGSMSPKALASPKSLFPYSGTGMASLLLITYKALKFSRPGYMAIVIELGTPSKLPRWSRLQKLN</sequence>
<evidence type="ECO:0000313" key="1">
    <source>
        <dbReference type="EMBL" id="TNN46265.1"/>
    </source>
</evidence>
<dbReference type="OrthoDB" id="8977233at2759"/>
<organism evidence="1 2">
    <name type="scientific">Liparis tanakae</name>
    <name type="common">Tanaka's snailfish</name>
    <dbReference type="NCBI Taxonomy" id="230148"/>
    <lineage>
        <taxon>Eukaryota</taxon>
        <taxon>Metazoa</taxon>
        <taxon>Chordata</taxon>
        <taxon>Craniata</taxon>
        <taxon>Vertebrata</taxon>
        <taxon>Euteleostomi</taxon>
        <taxon>Actinopterygii</taxon>
        <taxon>Neopterygii</taxon>
        <taxon>Teleostei</taxon>
        <taxon>Neoteleostei</taxon>
        <taxon>Acanthomorphata</taxon>
        <taxon>Eupercaria</taxon>
        <taxon>Perciformes</taxon>
        <taxon>Cottioidei</taxon>
        <taxon>Cottales</taxon>
        <taxon>Liparidae</taxon>
        <taxon>Liparis</taxon>
    </lineage>
</organism>
<name>A0A4Z2FZK3_9TELE</name>
<keyword evidence="2" id="KW-1185">Reference proteome</keyword>
<dbReference type="EMBL" id="SRLO01000799">
    <property type="protein sequence ID" value="TNN46265.1"/>
    <property type="molecule type" value="Genomic_DNA"/>
</dbReference>
<reference evidence="1 2" key="1">
    <citation type="submission" date="2019-03" db="EMBL/GenBank/DDBJ databases">
        <title>First draft genome of Liparis tanakae, snailfish: a comprehensive survey of snailfish specific genes.</title>
        <authorList>
            <person name="Kim W."/>
            <person name="Song I."/>
            <person name="Jeong J.-H."/>
            <person name="Kim D."/>
            <person name="Kim S."/>
            <person name="Ryu S."/>
            <person name="Song J.Y."/>
            <person name="Lee S.K."/>
        </authorList>
    </citation>
    <scope>NUCLEOTIDE SEQUENCE [LARGE SCALE GENOMIC DNA]</scope>
    <source>
        <tissue evidence="1">Muscle</tissue>
    </source>
</reference>
<accession>A0A4Z2FZK3</accession>
<evidence type="ECO:0000313" key="2">
    <source>
        <dbReference type="Proteomes" id="UP000314294"/>
    </source>
</evidence>
<proteinExistence type="predicted"/>
<gene>
    <name evidence="1" type="ORF">EYF80_043545</name>
</gene>
<dbReference type="AlphaFoldDB" id="A0A4Z2FZK3"/>